<reference evidence="3" key="2">
    <citation type="submission" date="2025-09" db="UniProtKB">
        <authorList>
            <consortium name="Ensembl"/>
        </authorList>
    </citation>
    <scope>IDENTIFICATION</scope>
</reference>
<evidence type="ECO:0000259" key="2">
    <source>
        <dbReference type="Pfam" id="PF00048"/>
    </source>
</evidence>
<dbReference type="AlphaFoldDB" id="A0A7M4FUZ2"/>
<evidence type="ECO:0000313" key="3">
    <source>
        <dbReference type="Ensembl" id="ENSCPRP00005009494.1"/>
    </source>
</evidence>
<dbReference type="SUPFAM" id="SSF54117">
    <property type="entry name" value="Interleukin 8-like chemokines"/>
    <property type="match status" value="1"/>
</dbReference>
<keyword evidence="4" id="KW-1185">Reference proteome</keyword>
<keyword evidence="1" id="KW-0202">Cytokine</keyword>
<dbReference type="Pfam" id="PF00048">
    <property type="entry name" value="IL8"/>
    <property type="match status" value="1"/>
</dbReference>
<protein>
    <recommendedName>
        <fullName evidence="2">Chemokine interleukin-8-like domain-containing protein</fullName>
    </recommendedName>
</protein>
<feature type="domain" description="Chemokine interleukin-8-like" evidence="2">
    <location>
        <begin position="58"/>
        <end position="88"/>
    </location>
</feature>
<dbReference type="Proteomes" id="UP000594220">
    <property type="component" value="Unplaced"/>
</dbReference>
<proteinExistence type="predicted"/>
<dbReference type="GO" id="GO:0006955">
    <property type="term" value="P:immune response"/>
    <property type="evidence" value="ECO:0007669"/>
    <property type="project" value="InterPro"/>
</dbReference>
<evidence type="ECO:0000256" key="1">
    <source>
        <dbReference type="ARBA" id="ARBA00022514"/>
    </source>
</evidence>
<reference evidence="3" key="1">
    <citation type="submission" date="2025-08" db="UniProtKB">
        <authorList>
            <consortium name="Ensembl"/>
        </authorList>
    </citation>
    <scope>IDENTIFICATION</scope>
</reference>
<evidence type="ECO:0000313" key="4">
    <source>
        <dbReference type="Proteomes" id="UP000594220"/>
    </source>
</evidence>
<sequence length="89" mass="9981">MLLQSSTPTFLVPDPLLLHLSAIPFLDWSDLSSFCTYLHTSSCSLCSCFSVGPDIPKSCCFTYAKWQLPLSFITTYYKTHLLCSQSSIM</sequence>
<name>A0A7M4FUZ2_CROPO</name>
<organism evidence="3 4">
    <name type="scientific">Crocodylus porosus</name>
    <name type="common">Saltwater crocodile</name>
    <name type="synonym">Estuarine crocodile</name>
    <dbReference type="NCBI Taxonomy" id="8502"/>
    <lineage>
        <taxon>Eukaryota</taxon>
        <taxon>Metazoa</taxon>
        <taxon>Chordata</taxon>
        <taxon>Craniata</taxon>
        <taxon>Vertebrata</taxon>
        <taxon>Euteleostomi</taxon>
        <taxon>Archelosauria</taxon>
        <taxon>Archosauria</taxon>
        <taxon>Crocodylia</taxon>
        <taxon>Longirostres</taxon>
        <taxon>Crocodylidae</taxon>
        <taxon>Crocodylus</taxon>
    </lineage>
</organism>
<dbReference type="GO" id="GO:0005615">
    <property type="term" value="C:extracellular space"/>
    <property type="evidence" value="ECO:0007669"/>
    <property type="project" value="UniProtKB-KW"/>
</dbReference>
<dbReference type="InterPro" id="IPR036048">
    <property type="entry name" value="Interleukin_8-like_sf"/>
</dbReference>
<accession>A0A7M4FUZ2</accession>
<dbReference type="InterPro" id="IPR001811">
    <property type="entry name" value="Chemokine_IL8-like_dom"/>
</dbReference>
<dbReference type="GO" id="GO:0008009">
    <property type="term" value="F:chemokine activity"/>
    <property type="evidence" value="ECO:0007669"/>
    <property type="project" value="InterPro"/>
</dbReference>
<dbReference type="Ensembl" id="ENSCPRT00005011169.1">
    <property type="protein sequence ID" value="ENSCPRP00005009494.1"/>
    <property type="gene ID" value="ENSCPRG00005006740.1"/>
</dbReference>
<dbReference type="Gene3D" id="2.40.50.40">
    <property type="match status" value="1"/>
</dbReference>